<name>A0A132MGV0_HYDSH</name>
<evidence type="ECO:0000256" key="11">
    <source>
        <dbReference type="ARBA" id="ARBA00023136"/>
    </source>
</evidence>
<evidence type="ECO:0000256" key="3">
    <source>
        <dbReference type="ARBA" id="ARBA00007931"/>
    </source>
</evidence>
<feature type="transmembrane region" description="Helical" evidence="12">
    <location>
        <begin position="75"/>
        <end position="94"/>
    </location>
</feature>
<feature type="transmembrane region" description="Helical" evidence="12">
    <location>
        <begin position="133"/>
        <end position="155"/>
    </location>
</feature>
<keyword evidence="7" id="KW-0378">Hydrolase</keyword>
<keyword evidence="10" id="KW-0482">Metalloprotease</keyword>
<feature type="transmembrane region" description="Helical" evidence="12">
    <location>
        <begin position="167"/>
        <end position="197"/>
    </location>
</feature>
<accession>A0A132MGV0</accession>
<dbReference type="GO" id="GO:0046872">
    <property type="term" value="F:metal ion binding"/>
    <property type="evidence" value="ECO:0007669"/>
    <property type="project" value="UniProtKB-KW"/>
</dbReference>
<dbReference type="PANTHER" id="PTHR39188:SF3">
    <property type="entry name" value="STAGE IV SPORULATION PROTEIN FB"/>
    <property type="match status" value="1"/>
</dbReference>
<evidence type="ECO:0000256" key="12">
    <source>
        <dbReference type="SAM" id="Phobius"/>
    </source>
</evidence>
<dbReference type="STRING" id="1484.SA87_01315"/>
<dbReference type="GO" id="GO:0006508">
    <property type="term" value="P:proteolysis"/>
    <property type="evidence" value="ECO:0007669"/>
    <property type="project" value="UniProtKB-KW"/>
</dbReference>
<dbReference type="AlphaFoldDB" id="A0A132MGV0"/>
<evidence type="ECO:0000256" key="1">
    <source>
        <dbReference type="ARBA" id="ARBA00001947"/>
    </source>
</evidence>
<evidence type="ECO:0000313" key="15">
    <source>
        <dbReference type="Proteomes" id="UP000243024"/>
    </source>
</evidence>
<dbReference type="InterPro" id="IPR008915">
    <property type="entry name" value="Peptidase_M50"/>
</dbReference>
<evidence type="ECO:0000256" key="2">
    <source>
        <dbReference type="ARBA" id="ARBA00004141"/>
    </source>
</evidence>
<keyword evidence="6" id="KW-0479">Metal-binding</keyword>
<feature type="transmembrane region" description="Helical" evidence="12">
    <location>
        <begin position="106"/>
        <end position="126"/>
    </location>
</feature>
<keyword evidence="4" id="KW-0645">Protease</keyword>
<reference evidence="14 15" key="1">
    <citation type="submission" date="2015-09" db="EMBL/GenBank/DDBJ databases">
        <title>Draft genome sequence of Hydrogenibacillus schlegelii DSM 2000.</title>
        <authorList>
            <person name="Hemp J."/>
        </authorList>
    </citation>
    <scope>NUCLEOTIDE SEQUENCE [LARGE SCALE GENOMIC DNA]</scope>
    <source>
        <strain evidence="14 15">MA 48</strain>
    </source>
</reference>
<evidence type="ECO:0000313" key="14">
    <source>
        <dbReference type="EMBL" id="OAR03400.1"/>
    </source>
</evidence>
<protein>
    <recommendedName>
        <fullName evidence="13">Peptidase M50 domain-containing protein</fullName>
    </recommendedName>
</protein>
<feature type="transmembrane region" description="Helical" evidence="12">
    <location>
        <begin position="324"/>
        <end position="348"/>
    </location>
</feature>
<comment type="similarity">
    <text evidence="3">Belongs to the peptidase M50B family.</text>
</comment>
<evidence type="ECO:0000256" key="9">
    <source>
        <dbReference type="ARBA" id="ARBA00022989"/>
    </source>
</evidence>
<evidence type="ECO:0000256" key="8">
    <source>
        <dbReference type="ARBA" id="ARBA00022833"/>
    </source>
</evidence>
<comment type="subcellular location">
    <subcellularLocation>
        <location evidence="2">Membrane</location>
        <topology evidence="2">Multi-pass membrane protein</topology>
    </subcellularLocation>
</comment>
<dbReference type="GO" id="GO:0016020">
    <property type="term" value="C:membrane"/>
    <property type="evidence" value="ECO:0007669"/>
    <property type="project" value="UniProtKB-SubCell"/>
</dbReference>
<dbReference type="GO" id="GO:0008237">
    <property type="term" value="F:metallopeptidase activity"/>
    <property type="evidence" value="ECO:0007669"/>
    <property type="project" value="UniProtKB-KW"/>
</dbReference>
<keyword evidence="15" id="KW-1185">Reference proteome</keyword>
<dbReference type="Pfam" id="PF02163">
    <property type="entry name" value="Peptidase_M50"/>
    <property type="match status" value="1"/>
</dbReference>
<dbReference type="EMBL" id="JXBB01000060">
    <property type="protein sequence ID" value="OAR03400.1"/>
    <property type="molecule type" value="Genomic_DNA"/>
</dbReference>
<evidence type="ECO:0000259" key="13">
    <source>
        <dbReference type="Pfam" id="PF02163"/>
    </source>
</evidence>
<evidence type="ECO:0000256" key="6">
    <source>
        <dbReference type="ARBA" id="ARBA00022723"/>
    </source>
</evidence>
<dbReference type="Proteomes" id="UP000243024">
    <property type="component" value="Unassembled WGS sequence"/>
</dbReference>
<dbReference type="CDD" id="cd06160">
    <property type="entry name" value="S2P-M50_like_2"/>
    <property type="match status" value="1"/>
</dbReference>
<sequence>MGGLIAALAILLSKAKSIGFLVIKLLKFGKLGPTIWSMALSIGAYALIYPWPFAVGLVAMLFIHEMGHVLAARRAGLPVTLPAFIPFLGAVILLKRQPADAPTEAFVAIGGPAFGTLGALGAFGLARWLDSPLIMLVAWAGFFINLLNLLPIHPLDGGRIVVAISRWLWIVGLVVGLVVIIYLQAIVFLLFWFLFALELARTVFGRKNDGDLEAVLTVPASPAVFEAVGAPVPGEAHRRALDFRQYVRLDDRESVLEVDYPGVGKIGEVSFPLGTVTEAEMLGYHRLGPATGRLRLRVRYRSERTPRGIAVDPEYYRVPLGTRLAYGGAYFGLIAFLLVMTGVAAGSLPPPPPR</sequence>
<dbReference type="PANTHER" id="PTHR39188">
    <property type="entry name" value="MEMBRANE-ASSOCIATED ZINC METALLOPROTEASE M50B"/>
    <property type="match status" value="1"/>
</dbReference>
<evidence type="ECO:0000256" key="5">
    <source>
        <dbReference type="ARBA" id="ARBA00022692"/>
    </source>
</evidence>
<feature type="domain" description="Peptidase M50" evidence="13">
    <location>
        <begin position="53"/>
        <end position="125"/>
    </location>
</feature>
<evidence type="ECO:0000256" key="10">
    <source>
        <dbReference type="ARBA" id="ARBA00023049"/>
    </source>
</evidence>
<keyword evidence="11 12" id="KW-0472">Membrane</keyword>
<keyword evidence="9 12" id="KW-1133">Transmembrane helix</keyword>
<keyword evidence="5 12" id="KW-0812">Transmembrane</keyword>
<evidence type="ECO:0000256" key="4">
    <source>
        <dbReference type="ARBA" id="ARBA00022670"/>
    </source>
</evidence>
<keyword evidence="8" id="KW-0862">Zinc</keyword>
<proteinExistence type="inferred from homology"/>
<comment type="cofactor">
    <cofactor evidence="1">
        <name>Zn(2+)</name>
        <dbReference type="ChEBI" id="CHEBI:29105"/>
    </cofactor>
</comment>
<feature type="transmembrane region" description="Helical" evidence="12">
    <location>
        <begin position="39"/>
        <end position="63"/>
    </location>
</feature>
<organism evidence="14 15">
    <name type="scientific">Hydrogenibacillus schlegelii</name>
    <name type="common">Bacillus schlegelii</name>
    <dbReference type="NCBI Taxonomy" id="1484"/>
    <lineage>
        <taxon>Bacteria</taxon>
        <taxon>Bacillati</taxon>
        <taxon>Bacillota</taxon>
        <taxon>Bacilli</taxon>
        <taxon>Bacillales</taxon>
        <taxon>Bacillales Family X. Incertae Sedis</taxon>
        <taxon>Hydrogenibacillus</taxon>
    </lineage>
</organism>
<comment type="caution">
    <text evidence="14">The sequence shown here is derived from an EMBL/GenBank/DDBJ whole genome shotgun (WGS) entry which is preliminary data.</text>
</comment>
<evidence type="ECO:0000256" key="7">
    <source>
        <dbReference type="ARBA" id="ARBA00022801"/>
    </source>
</evidence>
<gene>
    <name evidence="14" type="ORF">SA87_01315</name>
</gene>